<dbReference type="Proteomes" id="UP000000564">
    <property type="component" value="Chromosome"/>
</dbReference>
<gene>
    <name evidence="1" type="ordered locus">SpyM3_0390</name>
</gene>
<sequence length="76" mass="8586">MQLPNKLYSYQKSTLAYLPRVLNEIKSGNSNVKDIFHAISEELDDPTDFLSIMDCLYALNAIEMSNEGEGEVKLCL</sequence>
<dbReference type="InterPro" id="IPR046900">
    <property type="entry name" value="ABC-3C_MC7"/>
</dbReference>
<protein>
    <submittedName>
        <fullName evidence="1">Uncharacterized protein</fullName>
    </submittedName>
</protein>
<reference evidence="1 2" key="1">
    <citation type="journal article" date="2002" name="Proc. Natl. Acad. Sci. U.S.A.">
        <title>Genome sequence of a serotype M3 strain of group A Streptococcus: phage-encoded toxins, the high-virulence phenotype, and clone emergence.</title>
        <authorList>
            <person name="Beres S.B."/>
            <person name="Sylva G.L."/>
            <person name="Barbian K.D."/>
            <person name="Lei B."/>
            <person name="Hoff J.S."/>
            <person name="Mammarella N.D."/>
            <person name="Liu M.Y."/>
            <person name="Smoot J.C."/>
            <person name="Porcella S.F."/>
            <person name="Parkins L.D."/>
            <person name="Campbell D.S."/>
            <person name="Smith T.M."/>
            <person name="McCormick J.K."/>
            <person name="Leung D.Y."/>
            <person name="Schlievert P.M."/>
            <person name="Musser J.M."/>
        </authorList>
    </citation>
    <scope>NUCLEOTIDE SEQUENCE [LARGE SCALE GENOMIC DNA]</scope>
    <source>
        <strain evidence="2">ATCC BAA-595 / MGAS315</strain>
    </source>
</reference>
<proteinExistence type="predicted"/>
<dbReference type="RefSeq" id="WP_011054280.1">
    <property type="nucleotide sequence ID" value="NC_004070.1"/>
</dbReference>
<dbReference type="HOGENOM" id="CLU_189106_1_0_9"/>
<dbReference type="KEGG" id="spg:SpyM3_0390"/>
<accession>A0A0H2UU73</accession>
<dbReference type="AlphaFoldDB" id="A0A0H2UU73"/>
<evidence type="ECO:0000313" key="1">
    <source>
        <dbReference type="EMBL" id="AAM78997.1"/>
    </source>
</evidence>
<evidence type="ECO:0000313" key="2">
    <source>
        <dbReference type="Proteomes" id="UP000000564"/>
    </source>
</evidence>
<organism evidence="1 2">
    <name type="scientific">Streptococcus pyogenes serotype M3 (strain ATCC BAA-595 / MGAS315)</name>
    <dbReference type="NCBI Taxonomy" id="198466"/>
    <lineage>
        <taxon>Bacteria</taxon>
        <taxon>Bacillati</taxon>
        <taxon>Bacillota</taxon>
        <taxon>Bacilli</taxon>
        <taxon>Lactobacillales</taxon>
        <taxon>Streptococcaceae</taxon>
        <taxon>Streptococcus</taxon>
    </lineage>
</organism>
<dbReference type="EMBL" id="AE014074">
    <property type="protein sequence ID" value="AAM78997.1"/>
    <property type="molecule type" value="Genomic_DNA"/>
</dbReference>
<name>A0A0H2UU73_STRP3</name>
<dbReference type="Pfam" id="PF20292">
    <property type="entry name" value="MC7"/>
    <property type="match status" value="1"/>
</dbReference>